<comment type="caution">
    <text evidence="2">The sequence shown here is derived from an EMBL/GenBank/DDBJ whole genome shotgun (WGS) entry which is preliminary data.</text>
</comment>
<proteinExistence type="predicted"/>
<dbReference type="GO" id="GO:0000150">
    <property type="term" value="F:DNA strand exchange activity"/>
    <property type="evidence" value="ECO:0007669"/>
    <property type="project" value="InterPro"/>
</dbReference>
<dbReference type="SUPFAM" id="SSF53041">
    <property type="entry name" value="Resolvase-like"/>
    <property type="match status" value="1"/>
</dbReference>
<feature type="domain" description="Resolvase/invertase-type recombinase catalytic" evidence="1">
    <location>
        <begin position="1"/>
        <end position="49"/>
    </location>
</feature>
<dbReference type="PROSITE" id="PS51736">
    <property type="entry name" value="RECOMBINASES_3"/>
    <property type="match status" value="1"/>
</dbReference>
<dbReference type="AlphaFoldDB" id="A0A7W7ZDP6"/>
<organism evidence="2 3">
    <name type="scientific">Granulicella aggregans</name>
    <dbReference type="NCBI Taxonomy" id="474949"/>
    <lineage>
        <taxon>Bacteria</taxon>
        <taxon>Pseudomonadati</taxon>
        <taxon>Acidobacteriota</taxon>
        <taxon>Terriglobia</taxon>
        <taxon>Terriglobales</taxon>
        <taxon>Acidobacteriaceae</taxon>
        <taxon>Granulicella</taxon>
    </lineage>
</organism>
<dbReference type="InterPro" id="IPR011109">
    <property type="entry name" value="DNA_bind_recombinase_dom"/>
</dbReference>
<dbReference type="InterPro" id="IPR036162">
    <property type="entry name" value="Resolvase-like_N_sf"/>
</dbReference>
<evidence type="ECO:0000313" key="2">
    <source>
        <dbReference type="EMBL" id="MBB5057446.1"/>
    </source>
</evidence>
<dbReference type="EMBL" id="JACHIP010000003">
    <property type="protein sequence ID" value="MBB5057446.1"/>
    <property type="molecule type" value="Genomic_DNA"/>
</dbReference>
<protein>
    <submittedName>
        <fullName evidence="2">DNA invertase Pin-like site-specific DNA recombinase</fullName>
    </submittedName>
</protein>
<dbReference type="GO" id="GO:0003677">
    <property type="term" value="F:DNA binding"/>
    <property type="evidence" value="ECO:0007669"/>
    <property type="project" value="InterPro"/>
</dbReference>
<dbReference type="Pfam" id="PF07508">
    <property type="entry name" value="Recombinase"/>
    <property type="match status" value="1"/>
</dbReference>
<keyword evidence="3" id="KW-1185">Reference proteome</keyword>
<evidence type="ECO:0000259" key="1">
    <source>
        <dbReference type="PROSITE" id="PS51736"/>
    </source>
</evidence>
<dbReference type="InterPro" id="IPR006119">
    <property type="entry name" value="Resolv_N"/>
</dbReference>
<gene>
    <name evidence="2" type="ORF">HDF16_002152</name>
</gene>
<sequence>MEAGVDFIACDFPQANRLTVHILAAVAEHEALMISARTKAALSAARARGVELRGLRGNRERMALLATEANSISAKRRAESATKRNADLIPVISNIQEAGHKSHKRIAEELNRRGITAARGGQWSANQLRRVIRRTARP</sequence>
<dbReference type="Proteomes" id="UP000540989">
    <property type="component" value="Unassembled WGS sequence"/>
</dbReference>
<dbReference type="Pfam" id="PF00239">
    <property type="entry name" value="Resolvase"/>
    <property type="match status" value="1"/>
</dbReference>
<reference evidence="2 3" key="1">
    <citation type="submission" date="2020-08" db="EMBL/GenBank/DDBJ databases">
        <title>Genomic Encyclopedia of Type Strains, Phase IV (KMG-V): Genome sequencing to study the core and pangenomes of soil and plant-associated prokaryotes.</title>
        <authorList>
            <person name="Whitman W."/>
        </authorList>
    </citation>
    <scope>NUCLEOTIDE SEQUENCE [LARGE SCALE GENOMIC DNA]</scope>
    <source>
        <strain evidence="2 3">M8UP14</strain>
    </source>
</reference>
<name>A0A7W7ZDP6_9BACT</name>
<evidence type="ECO:0000313" key="3">
    <source>
        <dbReference type="Proteomes" id="UP000540989"/>
    </source>
</evidence>
<accession>A0A7W7ZDP6</accession>